<evidence type="ECO:0000313" key="2">
    <source>
        <dbReference type="Proteomes" id="UP000689195"/>
    </source>
</evidence>
<gene>
    <name evidence="1" type="ORF">PPENT_87.1.T0390280</name>
</gene>
<keyword evidence="2" id="KW-1185">Reference proteome</keyword>
<reference evidence="1" key="1">
    <citation type="submission" date="2021-01" db="EMBL/GenBank/DDBJ databases">
        <authorList>
            <consortium name="Genoscope - CEA"/>
            <person name="William W."/>
        </authorList>
    </citation>
    <scope>NUCLEOTIDE SEQUENCE</scope>
</reference>
<comment type="caution">
    <text evidence="1">The sequence shown here is derived from an EMBL/GenBank/DDBJ whole genome shotgun (WGS) entry which is preliminary data.</text>
</comment>
<name>A0A8S1UM33_9CILI</name>
<organism evidence="1 2">
    <name type="scientific">Paramecium pentaurelia</name>
    <dbReference type="NCBI Taxonomy" id="43138"/>
    <lineage>
        <taxon>Eukaryota</taxon>
        <taxon>Sar</taxon>
        <taxon>Alveolata</taxon>
        <taxon>Ciliophora</taxon>
        <taxon>Intramacronucleata</taxon>
        <taxon>Oligohymenophorea</taxon>
        <taxon>Peniculida</taxon>
        <taxon>Parameciidae</taxon>
        <taxon>Paramecium</taxon>
    </lineage>
</organism>
<dbReference type="EMBL" id="CAJJDO010000039">
    <property type="protein sequence ID" value="CAD8163556.1"/>
    <property type="molecule type" value="Genomic_DNA"/>
</dbReference>
<evidence type="ECO:0000313" key="1">
    <source>
        <dbReference type="EMBL" id="CAD8163556.1"/>
    </source>
</evidence>
<accession>A0A8S1UM33</accession>
<sequence length="275" mass="32650">MDQVVKKKQEQLLQCLKKISSKPQTDDEDQKQQLRKFQQEVEQKYKLARHNNEYRFPFEYYDESSDSSLEELQKVGTYDLRQQYQKKQTNSKHLQSSKESIKAKSLIKIMSDKSMKANRQSTRYKTEQYDENQVSYIDALKKNKSIEKQTNEQIISFIRKSVAKRSQYSQHNNNNNNNTSRQYINLSSNNQSHIMSQSFNGQKSRTQNYYLNKFTKLKQDMFKQQNQTSTSQMNQDSKISLKYFFGSKSPEQSCTINLKNKLAEMCKRQPLKVIK</sequence>
<dbReference type="Proteomes" id="UP000689195">
    <property type="component" value="Unassembled WGS sequence"/>
</dbReference>
<protein>
    <submittedName>
        <fullName evidence="1">Uncharacterized protein</fullName>
    </submittedName>
</protein>
<proteinExistence type="predicted"/>
<dbReference type="AlphaFoldDB" id="A0A8S1UM33"/>